<feature type="transmembrane region" description="Helical" evidence="1">
    <location>
        <begin position="94"/>
        <end position="114"/>
    </location>
</feature>
<feature type="transmembrane region" description="Helical" evidence="1">
    <location>
        <begin position="119"/>
        <end position="137"/>
    </location>
</feature>
<feature type="transmembrane region" description="Helical" evidence="1">
    <location>
        <begin position="25"/>
        <end position="46"/>
    </location>
</feature>
<dbReference type="RefSeq" id="WP_149811102.1">
    <property type="nucleotide sequence ID" value="NZ_VUKA01000001.1"/>
</dbReference>
<evidence type="ECO:0000313" key="2">
    <source>
        <dbReference type="EMBL" id="KAA2215150.1"/>
    </source>
</evidence>
<dbReference type="OrthoDB" id="8443450at2"/>
<sequence length="175" mass="19126">MVGLLMLLRGNAAGAACFAPTREAALRSFRVAILCAPMFLVARLIARPEEASARFLTAEITGFVASWPAYALAALVLCRFMGREALWPRWIAVWNWTNLAQYILMVTLLAFGLLVPEGWVLEAGSLMVIGYVLWLQWFSARAALEVTGFQAAAFVMLDLMVSLLLSGVVADLSRG</sequence>
<feature type="transmembrane region" description="Helical" evidence="1">
    <location>
        <begin position="149"/>
        <end position="170"/>
    </location>
</feature>
<name>A0A5B2TND2_9PROT</name>
<comment type="caution">
    <text evidence="2">The sequence shown here is derived from an EMBL/GenBank/DDBJ whole genome shotgun (WGS) entry which is preliminary data.</text>
</comment>
<reference evidence="2 3" key="1">
    <citation type="journal article" date="2015" name="Int. J. Syst. Evol. Microbiol.">
        <title>Roseomonas oryzae sp. nov., isolated from paddy rhizosphere soil.</title>
        <authorList>
            <person name="Ramaprasad E.V."/>
            <person name="Sasikala Ch."/>
            <person name="Ramana Ch.V."/>
        </authorList>
    </citation>
    <scope>NUCLEOTIDE SEQUENCE [LARGE SCALE GENOMIC DNA]</scope>
    <source>
        <strain evidence="2 3">KCTC 42542</strain>
    </source>
</reference>
<keyword evidence="1" id="KW-0472">Membrane</keyword>
<dbReference type="EMBL" id="VUKA01000001">
    <property type="protein sequence ID" value="KAA2215150.1"/>
    <property type="molecule type" value="Genomic_DNA"/>
</dbReference>
<feature type="transmembrane region" description="Helical" evidence="1">
    <location>
        <begin position="58"/>
        <end position="82"/>
    </location>
</feature>
<dbReference type="AlphaFoldDB" id="A0A5B2TND2"/>
<gene>
    <name evidence="2" type="ORF">F0Q34_05670</name>
</gene>
<dbReference type="Proteomes" id="UP000322110">
    <property type="component" value="Unassembled WGS sequence"/>
</dbReference>
<keyword evidence="1" id="KW-1133">Transmembrane helix</keyword>
<evidence type="ECO:0000313" key="3">
    <source>
        <dbReference type="Proteomes" id="UP000322110"/>
    </source>
</evidence>
<protein>
    <submittedName>
        <fullName evidence="2">Uncharacterized protein</fullName>
    </submittedName>
</protein>
<proteinExistence type="predicted"/>
<organism evidence="2 3">
    <name type="scientific">Teichococcus oryzae</name>
    <dbReference type="NCBI Taxonomy" id="1608942"/>
    <lineage>
        <taxon>Bacteria</taxon>
        <taxon>Pseudomonadati</taxon>
        <taxon>Pseudomonadota</taxon>
        <taxon>Alphaproteobacteria</taxon>
        <taxon>Acetobacterales</taxon>
        <taxon>Roseomonadaceae</taxon>
        <taxon>Roseomonas</taxon>
    </lineage>
</organism>
<accession>A0A5B2TND2</accession>
<evidence type="ECO:0000256" key="1">
    <source>
        <dbReference type="SAM" id="Phobius"/>
    </source>
</evidence>
<keyword evidence="3" id="KW-1185">Reference proteome</keyword>
<keyword evidence="1" id="KW-0812">Transmembrane</keyword>